<gene>
    <name evidence="3" type="ORF">N0V87_008964</name>
</gene>
<reference evidence="3" key="1">
    <citation type="submission" date="2022-10" db="EMBL/GenBank/DDBJ databases">
        <title>Tapping the CABI collections for fungal endophytes: first genome assemblies for Collariella, Neodidymelliopsis, Ascochyta clinopodiicola, Didymella pomorum, Didymosphaeria variabile, Neocosmospora piperis and Neocucurbitaria cava.</title>
        <authorList>
            <person name="Hill R."/>
        </authorList>
    </citation>
    <scope>NUCLEOTIDE SEQUENCE</scope>
    <source>
        <strain evidence="3">IMI 360193</strain>
    </source>
</reference>
<evidence type="ECO:0000313" key="3">
    <source>
        <dbReference type="EMBL" id="KAJ4331684.1"/>
    </source>
</evidence>
<feature type="region of interest" description="Disordered" evidence="2">
    <location>
        <begin position="105"/>
        <end position="128"/>
    </location>
</feature>
<name>A0A9W9BVM5_9PLEO</name>
<feature type="coiled-coil region" evidence="1">
    <location>
        <begin position="132"/>
        <end position="178"/>
    </location>
</feature>
<sequence>MLRKKVELKHVKGRQEREDEEERIKRSQDEVEERKKKAGQKKAKTDAKFDRLEQLIITQQQAQLAKDETKRQIEAEAAMRAVAARKCAGGDKLARLEKLILKQKNDQLRRESEPAATQAAEREANDAMSRRIAKEKEAAAEMVRRLKEAAHRAREEAKKQAARQVREERELRMKAEEVALALQQPAPSDSESVNTDDLRSATSTLVNMIYGEDQEIRWYQTANGPKRVDIRDDYFARKILEKI</sequence>
<proteinExistence type="predicted"/>
<feature type="region of interest" description="Disordered" evidence="2">
    <location>
        <begin position="1"/>
        <end position="45"/>
    </location>
</feature>
<protein>
    <submittedName>
        <fullName evidence="3">Uncharacterized protein</fullName>
    </submittedName>
</protein>
<keyword evidence="4" id="KW-1185">Reference proteome</keyword>
<dbReference type="OrthoDB" id="3800926at2759"/>
<organism evidence="3 4">
    <name type="scientific">Didymella glomerata</name>
    <dbReference type="NCBI Taxonomy" id="749621"/>
    <lineage>
        <taxon>Eukaryota</taxon>
        <taxon>Fungi</taxon>
        <taxon>Dikarya</taxon>
        <taxon>Ascomycota</taxon>
        <taxon>Pezizomycotina</taxon>
        <taxon>Dothideomycetes</taxon>
        <taxon>Pleosporomycetidae</taxon>
        <taxon>Pleosporales</taxon>
        <taxon>Pleosporineae</taxon>
        <taxon>Didymellaceae</taxon>
        <taxon>Didymella</taxon>
    </lineage>
</organism>
<dbReference type="EMBL" id="JAPEUV010000141">
    <property type="protein sequence ID" value="KAJ4331684.1"/>
    <property type="molecule type" value="Genomic_DNA"/>
</dbReference>
<keyword evidence="1" id="KW-0175">Coiled coil</keyword>
<dbReference type="AlphaFoldDB" id="A0A9W9BVM5"/>
<feature type="compositionally biased region" description="Basic and acidic residues" evidence="2">
    <location>
        <begin position="1"/>
        <end position="35"/>
    </location>
</feature>
<evidence type="ECO:0000256" key="2">
    <source>
        <dbReference type="SAM" id="MobiDB-lite"/>
    </source>
</evidence>
<evidence type="ECO:0000313" key="4">
    <source>
        <dbReference type="Proteomes" id="UP001140562"/>
    </source>
</evidence>
<evidence type="ECO:0000256" key="1">
    <source>
        <dbReference type="SAM" id="Coils"/>
    </source>
</evidence>
<comment type="caution">
    <text evidence="3">The sequence shown here is derived from an EMBL/GenBank/DDBJ whole genome shotgun (WGS) entry which is preliminary data.</text>
</comment>
<dbReference type="Proteomes" id="UP001140562">
    <property type="component" value="Unassembled WGS sequence"/>
</dbReference>
<accession>A0A9W9BVM5</accession>